<feature type="transmembrane region" description="Helical" evidence="6">
    <location>
        <begin position="311"/>
        <end position="328"/>
    </location>
</feature>
<keyword evidence="2 6" id="KW-0812">Transmembrane</keyword>
<proteinExistence type="predicted"/>
<feature type="transmembrane region" description="Helical" evidence="6">
    <location>
        <begin position="160"/>
        <end position="177"/>
    </location>
</feature>
<feature type="compositionally biased region" description="Low complexity" evidence="5">
    <location>
        <begin position="1"/>
        <end position="11"/>
    </location>
</feature>
<feature type="transmembrane region" description="Helical" evidence="6">
    <location>
        <begin position="252"/>
        <end position="274"/>
    </location>
</feature>
<dbReference type="EMBL" id="JAGTXO010000010">
    <property type="protein sequence ID" value="KAG8465612.1"/>
    <property type="molecule type" value="Genomic_DNA"/>
</dbReference>
<protein>
    <recommendedName>
        <fullName evidence="7">Sugar phosphate transporter domain-containing protein</fullName>
    </recommendedName>
</protein>
<reference evidence="8" key="1">
    <citation type="submission" date="2021-05" db="EMBL/GenBank/DDBJ databases">
        <title>The genome of the haptophyte Pavlova lutheri (Diacronema luteri, Pavlovales) - a model for lipid biosynthesis in eukaryotic algae.</title>
        <authorList>
            <person name="Hulatt C.J."/>
            <person name="Posewitz M.C."/>
        </authorList>
    </citation>
    <scope>NUCLEOTIDE SEQUENCE</scope>
    <source>
        <strain evidence="8">NIVA-4/92</strain>
    </source>
</reference>
<dbReference type="PANTHER" id="PTHR11132">
    <property type="entry name" value="SOLUTE CARRIER FAMILY 35"/>
    <property type="match status" value="1"/>
</dbReference>
<evidence type="ECO:0000256" key="1">
    <source>
        <dbReference type="ARBA" id="ARBA00004141"/>
    </source>
</evidence>
<dbReference type="Proteomes" id="UP000751190">
    <property type="component" value="Unassembled WGS sequence"/>
</dbReference>
<comment type="caution">
    <text evidence="8">The sequence shown here is derived from an EMBL/GenBank/DDBJ whole genome shotgun (WGS) entry which is preliminary data.</text>
</comment>
<dbReference type="InterPro" id="IPR004853">
    <property type="entry name" value="Sugar_P_trans_dom"/>
</dbReference>
<dbReference type="Pfam" id="PF03151">
    <property type="entry name" value="TPT"/>
    <property type="match status" value="1"/>
</dbReference>
<evidence type="ECO:0000256" key="3">
    <source>
        <dbReference type="ARBA" id="ARBA00022989"/>
    </source>
</evidence>
<comment type="subcellular location">
    <subcellularLocation>
        <location evidence="1">Membrane</location>
        <topology evidence="1">Multi-pass membrane protein</topology>
    </subcellularLocation>
</comment>
<feature type="transmembrane region" description="Helical" evidence="6">
    <location>
        <begin position="218"/>
        <end position="237"/>
    </location>
</feature>
<feature type="transmembrane region" description="Helical" evidence="6">
    <location>
        <begin position="189"/>
        <end position="206"/>
    </location>
</feature>
<dbReference type="OrthoDB" id="5547497at2759"/>
<dbReference type="InterPro" id="IPR050186">
    <property type="entry name" value="TPT_transporter"/>
</dbReference>
<feature type="transmembrane region" description="Helical" evidence="6">
    <location>
        <begin position="105"/>
        <end position="126"/>
    </location>
</feature>
<gene>
    <name evidence="8" type="ORF">KFE25_002919</name>
</gene>
<keyword evidence="3 6" id="KW-1133">Transmembrane helix</keyword>
<evidence type="ECO:0000256" key="2">
    <source>
        <dbReference type="ARBA" id="ARBA00022692"/>
    </source>
</evidence>
<evidence type="ECO:0000259" key="7">
    <source>
        <dbReference type="Pfam" id="PF03151"/>
    </source>
</evidence>
<evidence type="ECO:0000313" key="8">
    <source>
        <dbReference type="EMBL" id="KAG8465612.1"/>
    </source>
</evidence>
<keyword evidence="4 6" id="KW-0472">Membrane</keyword>
<dbReference type="GO" id="GO:0016020">
    <property type="term" value="C:membrane"/>
    <property type="evidence" value="ECO:0007669"/>
    <property type="project" value="UniProtKB-SubCell"/>
</dbReference>
<evidence type="ECO:0000256" key="5">
    <source>
        <dbReference type="SAM" id="MobiDB-lite"/>
    </source>
</evidence>
<feature type="transmembrane region" description="Helical" evidence="6">
    <location>
        <begin position="286"/>
        <end position="305"/>
    </location>
</feature>
<name>A0A8J5XJQ1_DIALT</name>
<feature type="transmembrane region" description="Helical" evidence="6">
    <location>
        <begin position="78"/>
        <end position="98"/>
    </location>
</feature>
<dbReference type="AlphaFoldDB" id="A0A8J5XJQ1"/>
<keyword evidence="9" id="KW-1185">Reference proteome</keyword>
<feature type="transmembrane region" description="Helical" evidence="6">
    <location>
        <begin position="132"/>
        <end position="153"/>
    </location>
</feature>
<evidence type="ECO:0000256" key="6">
    <source>
        <dbReference type="SAM" id="Phobius"/>
    </source>
</evidence>
<feature type="domain" description="Sugar phosphate transporter" evidence="7">
    <location>
        <begin position="52"/>
        <end position="323"/>
    </location>
</feature>
<dbReference type="OMA" id="WMVVNTL"/>
<organism evidence="8 9">
    <name type="scientific">Diacronema lutheri</name>
    <name type="common">Unicellular marine alga</name>
    <name type="synonym">Monochrysis lutheri</name>
    <dbReference type="NCBI Taxonomy" id="2081491"/>
    <lineage>
        <taxon>Eukaryota</taxon>
        <taxon>Haptista</taxon>
        <taxon>Haptophyta</taxon>
        <taxon>Pavlovophyceae</taxon>
        <taxon>Pavlovales</taxon>
        <taxon>Pavlovaceae</taxon>
        <taxon>Diacronema</taxon>
    </lineage>
</organism>
<evidence type="ECO:0000256" key="4">
    <source>
        <dbReference type="ARBA" id="ARBA00023136"/>
    </source>
</evidence>
<feature type="transmembrane region" description="Helical" evidence="6">
    <location>
        <begin position="45"/>
        <end position="66"/>
    </location>
</feature>
<sequence>MAAPPAASAELEAQRENTLAGKSQRSMTCTEQLNEDCAAINPRSVFYMALNLCSSIAIVLVNKWLFNNSNFKFPTLLTMLHFAFTFAGLQVCACLGLFTPKALNLLRVCRLSAAFCGFVVLTNISLQLNSVGFYQVMKVLTTPVIALLELVLYGKVLARPLVAALTLVCTGVAYSSMTDVELNMNGTLVAIAGVLVTSFYQIWVGTEQKDLEANALQLLYYQAPVAALMLVPVIPLLDDMALLREYEVTSSTLGLLVASCSVALFVNLSTFLVIGSTSPLSYNVLGHFKLSLVVVGGFMLFGYAIDMRNVLGMAIVLVGVVWYTHVKLRAQAAAKAMAAAEQESLLRPDSAKV</sequence>
<accession>A0A8J5XJQ1</accession>
<feature type="region of interest" description="Disordered" evidence="5">
    <location>
        <begin position="1"/>
        <end position="23"/>
    </location>
</feature>
<evidence type="ECO:0000313" key="9">
    <source>
        <dbReference type="Proteomes" id="UP000751190"/>
    </source>
</evidence>